<sequence>MGYDEIPLSLDELRQLSLWTAECAERALPLFEAASPGDRRARDAIEAARTFGTGGRRTKAIRTTAFAALKAAGELATAAAGASAGAAAGAAPSAGVRAGAGVGGAGGAVGGAVGAGEAAARAAVGAAGSAYLHPLAAGTQVKHVVAAAQYAAYAEELATGDPAAADAVVEWALERAPVAVREVIARYPEGSPGRGRLGELHRQLEAELRRPSTS</sequence>
<keyword evidence="3" id="KW-1185">Reference proteome</keyword>
<evidence type="ECO:0000259" key="1">
    <source>
        <dbReference type="Pfam" id="PF21805"/>
    </source>
</evidence>
<name>A0A542EU44_9ACTN</name>
<evidence type="ECO:0000313" key="3">
    <source>
        <dbReference type="Proteomes" id="UP000316298"/>
    </source>
</evidence>
<dbReference type="Pfam" id="PF21805">
    <property type="entry name" value="Imm5_like"/>
    <property type="match status" value="1"/>
</dbReference>
<evidence type="ECO:0000313" key="2">
    <source>
        <dbReference type="EMBL" id="TQJ18845.1"/>
    </source>
</evidence>
<accession>A0A542EU44</accession>
<dbReference type="Proteomes" id="UP000316298">
    <property type="component" value="Unassembled WGS sequence"/>
</dbReference>
<protein>
    <recommendedName>
        <fullName evidence="1">Imm-5-like domain-containing protein</fullName>
    </recommendedName>
</protein>
<feature type="domain" description="Imm-5-like" evidence="1">
    <location>
        <begin position="12"/>
        <end position="96"/>
    </location>
</feature>
<organism evidence="2 3">
    <name type="scientific">Kribbella jejuensis</name>
    <dbReference type="NCBI Taxonomy" id="236068"/>
    <lineage>
        <taxon>Bacteria</taxon>
        <taxon>Bacillati</taxon>
        <taxon>Actinomycetota</taxon>
        <taxon>Actinomycetes</taxon>
        <taxon>Propionibacteriales</taxon>
        <taxon>Kribbellaceae</taxon>
        <taxon>Kribbella</taxon>
    </lineage>
</organism>
<dbReference type="AlphaFoldDB" id="A0A542EU44"/>
<comment type="caution">
    <text evidence="2">The sequence shown here is derived from an EMBL/GenBank/DDBJ whole genome shotgun (WGS) entry which is preliminary data.</text>
</comment>
<reference evidence="2 3" key="1">
    <citation type="submission" date="2019-06" db="EMBL/GenBank/DDBJ databases">
        <title>Sequencing the genomes of 1000 actinobacteria strains.</title>
        <authorList>
            <person name="Klenk H.-P."/>
        </authorList>
    </citation>
    <scope>NUCLEOTIDE SEQUENCE [LARGE SCALE GENOMIC DNA]</scope>
    <source>
        <strain evidence="2 3">DSM 17305</strain>
    </source>
</reference>
<dbReference type="EMBL" id="VFMM01000001">
    <property type="protein sequence ID" value="TQJ18845.1"/>
    <property type="molecule type" value="Genomic_DNA"/>
</dbReference>
<proteinExistence type="predicted"/>
<dbReference type="InterPro" id="IPR048667">
    <property type="entry name" value="Imm5-like"/>
</dbReference>
<gene>
    <name evidence="2" type="ORF">FB475_2999</name>
</gene>
<dbReference type="RefSeq" id="WP_202878332.1">
    <property type="nucleotide sequence ID" value="NZ_BAAAKA010000002.1"/>
</dbReference>